<dbReference type="Proteomes" id="UP001190700">
    <property type="component" value="Unassembled WGS sequence"/>
</dbReference>
<comment type="caution">
    <text evidence="3">The sequence shown here is derived from an EMBL/GenBank/DDBJ whole genome shotgun (WGS) entry which is preliminary data.</text>
</comment>
<feature type="compositionally biased region" description="Basic residues" evidence="2">
    <location>
        <begin position="1325"/>
        <end position="1334"/>
    </location>
</feature>
<accession>A0AAE0BDC5</accession>
<sequence length="2052" mass="229645">MVANLTTEIKCKFTRRFLGSCGQKTEEQISPETGFEELRKFVCEQFDIDEEDEREIEETADAFIYEKPVMQLWKVPVYYDSRVPSYSTICTLLDEVSWEDLVTSLRLDTEAWVFHTGNFLHAKLEQNDHTLTLEGVEGLWELVFSHSRSHYDQLSRELLRKLVELVDVPLEAHEMAARKGVENTHARVSIGAMTCLWTLSASKVARHQLVDLGAIEAVLDLLRTAQNDGVNQRWIPRPPSTTTPARPKSKLLKGRVPGGSPRKSKSVAIADGSSPTKSMDTSVALLEPDTFEEPRLLSPQDCQLVMETAIGAFTTLACDAYGRRRLYRPVYDVTTRITPQTVWDSLQTCCTKLSRDGMLGSVSHVAARFLSGALCIDNRVAASFTECGGSSMLGEMMSIPDTALEDRGTRLLNPVTKAAVVVVIQLGKMPAGRVALVQHPAVAARILGTLMAKLQEIMSPSCRDMGDAEQASELVTAALCVGLTAIKEVHGFDSFQHFDVYSFTRNVIEAVGKEDVVRGMRVPGLPPRDQRWRLLSGISCLSSSVELAQRMVDAGILSLLTGMLVDTALEAPLVDQALGCYLKVAGHRARSCYDMDAGLQSTFGADLVAHGGLAALLVLVEREMVAMERASPGEEMLGKRRSLVVPTLGQDVQFAFPWLRLEGAAAALMHICTESNTLERMDIARIMSLHSRGKFQEKMYLAVALWCIARNAENCAVMWEMECLGDEAWCLNIVLHSLMPWVLQPEERVEDGECAALRSHAYSIVEWIVAALLLILKHADAERKAQQEEARRRAKARKEAEEKAKLVKLFELWNKKVFTEADVALRKGVRGLGLSAEQEALERRRQERTKESVSMKRGVELGILTQDALLEEDKGEEIAIKDKAFAWRRNAKAAAEARKQKAEEVKEQARLEKLENQFREVCNQLLQDCVVLIELPEDRLDSKMDSSIRDTSKLMLITLVHRILEATIEPERLKAAEGLHGSRYLLTIACDDQRMAELRSCSLALHMLLCVFFGFPKPGHEASVLESGEERPSIELTCVKMINTDNETLQEMGARTCGAMAYESRESQEDLLSRSAVPALVRLLEKFLSHKPDLACILLYALLNLSTRPTGQLQICRLTLDTLLDINLRREEVIQARVPEKLGVELQCISSTILKNLELHADNRTILYKREMREKMRRVEEETVQEEPEDEVDAEHEAEVDEDVGQLPKHEQVKQSFLQWSEDTFEAPAQEEGWGVAVTLPKLVTSKATARKERRDEPRKARYSSQSAPGRAQRSAAAAAEDGDDDGGGFFLTGMDETPPRNSEEAAHLPKISQRGLGSEEPSKASRRRKKKATSKSISFPPITGKLTGKSVKRSKSARRASERDDASLVSVVMSPEASRLAAVRQSMRTSLRNIWVPVAAVAPNLVLPTTPGNHHVVHADGTLQEIKRETWAPRVGNTKLVFDGEVEIEREGEVNEMEIAACLNPDDAYDKKPPILVQLEGRGGHGRGLERPRNAFKFTPSKLSLKGFNPREHTLSMWAHHEGSRISEMFPLYRLPDGRQAHFYQTTKTLQDEMEVALQGPQAPPVTLAMMAKSSIPSAADVADMLCHVPGSLFPTVPKPHPPAPGGPAGSHLPERYMGMQFFVTGEEEPGGTKRYIVKKEPPAPTPRAKPSWYQTVFLRHRSVFVPRRKDADARGYFDDEAVTTRSIQANWDRLMAKDGFRKSLGDAAAEERVKAQGELHSAAGTPCCLPAPRCTAVMKHYRLWSAIYEEYSLLDEKSPFYMSLNQWAKLCYDFNICDDSSKLCKVSDMDTFFIQCNLKTKAKKKWSENKINPDRALRCSEAIDMLVTKCFLPVIKVDGSNGIDHDTFRNDRFYVEEMDLVLREEQPFFKATYNYYKGLRRKKRMDLLGFMQMFEECQLVSGDVKAVSVFPREVLTCFVKSRTTVVEPYDNKDKNEGLGYVDWMEGFCRVADVLSAVTPQELKQAKVEGHEAPEAILKYAELAEAAMMEVLPRRKSAGLGAVPTRPLRAKVAQLIFVVKARLCQRYELPNTEALLKKLRQDNKHEPGSVK</sequence>
<dbReference type="Gene3D" id="1.25.10.10">
    <property type="entry name" value="Leucine-rich Repeat Variant"/>
    <property type="match status" value="2"/>
</dbReference>
<dbReference type="EMBL" id="LGRX02035486">
    <property type="protein sequence ID" value="KAK3234491.1"/>
    <property type="molecule type" value="Genomic_DNA"/>
</dbReference>
<feature type="compositionally biased region" description="Low complexity" evidence="2">
    <location>
        <begin position="1264"/>
        <end position="1280"/>
    </location>
</feature>
<keyword evidence="1" id="KW-0175">Coiled coil</keyword>
<name>A0AAE0BDC5_9CHLO</name>
<dbReference type="InterPro" id="IPR016024">
    <property type="entry name" value="ARM-type_fold"/>
</dbReference>
<feature type="compositionally biased region" description="Basic and acidic residues" evidence="2">
    <location>
        <begin position="1250"/>
        <end position="1260"/>
    </location>
</feature>
<feature type="region of interest" description="Disordered" evidence="2">
    <location>
        <begin position="232"/>
        <end position="280"/>
    </location>
</feature>
<reference evidence="3 4" key="1">
    <citation type="journal article" date="2015" name="Genome Biol. Evol.">
        <title>Comparative Genomics of a Bacterivorous Green Alga Reveals Evolutionary Causalities and Consequences of Phago-Mixotrophic Mode of Nutrition.</title>
        <authorList>
            <person name="Burns J.A."/>
            <person name="Paasch A."/>
            <person name="Narechania A."/>
            <person name="Kim E."/>
        </authorList>
    </citation>
    <scope>NUCLEOTIDE SEQUENCE [LARGE SCALE GENOMIC DNA]</scope>
    <source>
        <strain evidence="3 4">PLY_AMNH</strain>
    </source>
</reference>
<keyword evidence="4" id="KW-1185">Reference proteome</keyword>
<feature type="region of interest" description="Disordered" evidence="2">
    <location>
        <begin position="1247"/>
        <end position="1367"/>
    </location>
</feature>
<dbReference type="InterPro" id="IPR011989">
    <property type="entry name" value="ARM-like"/>
</dbReference>
<evidence type="ECO:0000313" key="3">
    <source>
        <dbReference type="EMBL" id="KAK3234491.1"/>
    </source>
</evidence>
<gene>
    <name evidence="3" type="ORF">CYMTET_55263</name>
</gene>
<feature type="compositionally biased region" description="Basic and acidic residues" evidence="2">
    <location>
        <begin position="1298"/>
        <end position="1308"/>
    </location>
</feature>
<protein>
    <submittedName>
        <fullName evidence="3">Uncharacterized protein</fullName>
    </submittedName>
</protein>
<evidence type="ECO:0000256" key="1">
    <source>
        <dbReference type="SAM" id="Coils"/>
    </source>
</evidence>
<feature type="compositionally biased region" description="Acidic residues" evidence="2">
    <location>
        <begin position="1182"/>
        <end position="1204"/>
    </location>
</feature>
<dbReference type="SUPFAM" id="SSF48371">
    <property type="entry name" value="ARM repeat"/>
    <property type="match status" value="2"/>
</dbReference>
<evidence type="ECO:0000313" key="4">
    <source>
        <dbReference type="Proteomes" id="UP001190700"/>
    </source>
</evidence>
<organism evidence="3 4">
    <name type="scientific">Cymbomonas tetramitiformis</name>
    <dbReference type="NCBI Taxonomy" id="36881"/>
    <lineage>
        <taxon>Eukaryota</taxon>
        <taxon>Viridiplantae</taxon>
        <taxon>Chlorophyta</taxon>
        <taxon>Pyramimonadophyceae</taxon>
        <taxon>Pyramimonadales</taxon>
        <taxon>Pyramimonadaceae</taxon>
        <taxon>Cymbomonas</taxon>
    </lineage>
</organism>
<proteinExistence type="predicted"/>
<evidence type="ECO:0000256" key="2">
    <source>
        <dbReference type="SAM" id="MobiDB-lite"/>
    </source>
</evidence>
<feature type="coiled-coil region" evidence="1">
    <location>
        <begin position="888"/>
        <end position="924"/>
    </location>
</feature>
<feature type="region of interest" description="Disordered" evidence="2">
    <location>
        <begin position="1178"/>
        <end position="1207"/>
    </location>
</feature>